<dbReference type="UniPathway" id="UPA00242"/>
<dbReference type="GO" id="GO:0005536">
    <property type="term" value="F:D-glucose binding"/>
    <property type="evidence" value="ECO:0007669"/>
    <property type="project" value="InterPro"/>
</dbReference>
<proteinExistence type="inferred from homology"/>
<keyword evidence="5 12" id="KW-0547">Nucleotide-binding</keyword>
<comment type="catalytic activity">
    <reaction evidence="10">
        <text>D-fructose + ATP = D-fructose 6-phosphate + ADP + H(+)</text>
        <dbReference type="Rhea" id="RHEA:16125"/>
        <dbReference type="ChEBI" id="CHEBI:15378"/>
        <dbReference type="ChEBI" id="CHEBI:30616"/>
        <dbReference type="ChEBI" id="CHEBI:37721"/>
        <dbReference type="ChEBI" id="CHEBI:61527"/>
        <dbReference type="ChEBI" id="CHEBI:456216"/>
        <dbReference type="EC" id="2.7.1.1"/>
    </reaction>
    <physiologicalReaction direction="left-to-right" evidence="10">
        <dbReference type="Rhea" id="RHEA:16126"/>
    </physiologicalReaction>
</comment>
<keyword evidence="7 12" id="KW-0067">ATP-binding</keyword>
<dbReference type="UniPathway" id="UPA00109">
    <property type="reaction ID" value="UER00180"/>
</dbReference>
<reference evidence="16" key="1">
    <citation type="submission" date="2018-10" db="EMBL/GenBank/DDBJ databases">
        <title>Transcriptome assembly of Aceria tosichella (Wheat curl mite) Type 2.</title>
        <authorList>
            <person name="Scully E.D."/>
            <person name="Geib S.M."/>
            <person name="Palmer N.A."/>
            <person name="Gupta A.K."/>
            <person name="Sarath G."/>
            <person name="Tatineni S."/>
        </authorList>
    </citation>
    <scope>NUCLEOTIDE SEQUENCE</scope>
    <source>
        <strain evidence="16">LincolnNE</strain>
    </source>
</reference>
<evidence type="ECO:0000256" key="8">
    <source>
        <dbReference type="ARBA" id="ARBA00023152"/>
    </source>
</evidence>
<dbReference type="FunFam" id="3.30.420.40:FF:000805">
    <property type="entry name" value="Hexokinase-2"/>
    <property type="match status" value="1"/>
</dbReference>
<dbReference type="EMBL" id="GGYP01000157">
    <property type="protein sequence ID" value="MDE44928.1"/>
    <property type="molecule type" value="Transcribed_RNA"/>
</dbReference>
<dbReference type="GO" id="GO:0005829">
    <property type="term" value="C:cytosol"/>
    <property type="evidence" value="ECO:0007669"/>
    <property type="project" value="TreeGrafter"/>
</dbReference>
<comment type="similarity">
    <text evidence="3 12">Belongs to the hexokinase family.</text>
</comment>
<sequence>MNLVSMPATTIETKINKWFHLNDDALSQIKDSLQAEFELGLRDEEAASIKMLITYVRELSLGDEIGSYLALDLGGTHFRVLLVTLMGDGSEPKVTSVTHDIPLSLLRTQNGHELFDYIALRLLEFVKQYKLKRRRISLGFTFSFPCKQYGLTQSVLVKWCKGFNVGGVVGTDVVRQLKDALKRQLAGLVEAYIDVVAVINDTTGTLVACANKNKDCRIGLIVGTGFNACYMETLDRCEKWPANYTNPKQVIVNCEWGAMGDHKDRRELDKFRNEFDEQIDRDSVNPMNQTYEKMVAGLYVGELLRLAMLHLYNCKLLFATSNSPSCCSARNRERGRLTTTKSTQSSSSASRVSPQSGQQQQVTPAQANNPRHQSKSKSKSSQTKSAPNESSSGSNERHKLNVKDIMNGKHLSLLAKDEQAGSFEETIKIMKELNIQKYSESDLAIVVRLGAAIMQRSANLVACGIAALLDRVQRKFTVIGYDGSVIKYHPYFLARVVEKTTKLARPDNKFEFIQSSDGSGIGAAVVAAALHKERRPLYVVKPGKLYEMHLLRSQLQQSQLSFGEGISPPLPGMERVGSSSSRASSASMLSSVGGSSGQGTPPRSPSLRRNNSKIAPESSK</sequence>
<feature type="domain" description="Hexokinase C-terminal" evidence="15">
    <location>
        <begin position="217"/>
        <end position="359"/>
    </location>
</feature>
<protein>
    <recommendedName>
        <fullName evidence="12">Phosphotransferase</fullName>
        <ecNumber evidence="12">2.7.1.-</ecNumber>
    </recommendedName>
</protein>
<dbReference type="Gene3D" id="3.30.420.40">
    <property type="match status" value="1"/>
</dbReference>
<keyword evidence="4 12" id="KW-0808">Transferase</keyword>
<feature type="compositionally biased region" description="Polar residues" evidence="13">
    <location>
        <begin position="359"/>
        <end position="371"/>
    </location>
</feature>
<organism evidence="16">
    <name type="scientific">Aceria tosichella</name>
    <name type="common">wheat curl mite</name>
    <dbReference type="NCBI Taxonomy" id="561515"/>
    <lineage>
        <taxon>Eukaryota</taxon>
        <taxon>Metazoa</taxon>
        <taxon>Ecdysozoa</taxon>
        <taxon>Arthropoda</taxon>
        <taxon>Chelicerata</taxon>
        <taxon>Arachnida</taxon>
        <taxon>Acari</taxon>
        <taxon>Acariformes</taxon>
        <taxon>Trombidiformes</taxon>
        <taxon>Prostigmata</taxon>
        <taxon>Eupodina</taxon>
        <taxon>Eriophyoidea</taxon>
        <taxon>Eriophyidae</taxon>
        <taxon>Eriophyinae</taxon>
        <taxon>Aceriini</taxon>
        <taxon>Aceria</taxon>
    </lineage>
</organism>
<dbReference type="GO" id="GO:0008865">
    <property type="term" value="F:fructokinase activity"/>
    <property type="evidence" value="ECO:0007669"/>
    <property type="project" value="TreeGrafter"/>
</dbReference>
<accession>A0A6G1S3I3</accession>
<dbReference type="Gene3D" id="3.40.367.20">
    <property type="match status" value="2"/>
</dbReference>
<dbReference type="GO" id="GO:0004340">
    <property type="term" value="F:glucokinase activity"/>
    <property type="evidence" value="ECO:0007669"/>
    <property type="project" value="TreeGrafter"/>
</dbReference>
<dbReference type="InterPro" id="IPR001312">
    <property type="entry name" value="Hexokinase"/>
</dbReference>
<comment type="pathway">
    <text evidence="2">Carbohydrate metabolism; hexose metabolism.</text>
</comment>
<feature type="compositionally biased region" description="Low complexity" evidence="13">
    <location>
        <begin position="575"/>
        <end position="593"/>
    </location>
</feature>
<dbReference type="AlphaFoldDB" id="A0A6G1S3I3"/>
<evidence type="ECO:0000256" key="3">
    <source>
        <dbReference type="ARBA" id="ARBA00009225"/>
    </source>
</evidence>
<dbReference type="GO" id="GO:0006096">
    <property type="term" value="P:glycolytic process"/>
    <property type="evidence" value="ECO:0007669"/>
    <property type="project" value="UniProtKB-UniPathway"/>
</dbReference>
<evidence type="ECO:0000256" key="6">
    <source>
        <dbReference type="ARBA" id="ARBA00022777"/>
    </source>
</evidence>
<keyword evidence="8 12" id="KW-0324">Glycolysis</keyword>
<evidence type="ECO:0000256" key="5">
    <source>
        <dbReference type="ARBA" id="ARBA00022741"/>
    </source>
</evidence>
<dbReference type="GO" id="GO:0005524">
    <property type="term" value="F:ATP binding"/>
    <property type="evidence" value="ECO:0007669"/>
    <property type="project" value="UniProtKB-UniRule"/>
</dbReference>
<feature type="compositionally biased region" description="Low complexity" evidence="13">
    <location>
        <begin position="338"/>
        <end position="358"/>
    </location>
</feature>
<dbReference type="Pfam" id="PF00349">
    <property type="entry name" value="Hexokinase_1"/>
    <property type="match status" value="1"/>
</dbReference>
<dbReference type="GO" id="GO:0005739">
    <property type="term" value="C:mitochondrion"/>
    <property type="evidence" value="ECO:0007669"/>
    <property type="project" value="TreeGrafter"/>
</dbReference>
<evidence type="ECO:0000256" key="7">
    <source>
        <dbReference type="ARBA" id="ARBA00022840"/>
    </source>
</evidence>
<evidence type="ECO:0000256" key="11">
    <source>
        <dbReference type="ARBA" id="ARBA00048160"/>
    </source>
</evidence>
<feature type="domain" description="Hexokinase N-terminal" evidence="14">
    <location>
        <begin position="14"/>
        <end position="210"/>
    </location>
</feature>
<evidence type="ECO:0000259" key="15">
    <source>
        <dbReference type="Pfam" id="PF03727"/>
    </source>
</evidence>
<dbReference type="PANTHER" id="PTHR19443:SF16">
    <property type="entry name" value="HEXOKINASE TYPE 1-RELATED"/>
    <property type="match status" value="1"/>
</dbReference>
<gene>
    <name evidence="16" type="primary">Hex-t2_1</name>
    <name evidence="16" type="ORF">g.11913</name>
</gene>
<name>A0A6G1S3I3_9ACAR</name>
<comment type="pathway">
    <text evidence="1">Carbohydrate degradation; glycolysis; D-glyceraldehyde 3-phosphate and glycerone phosphate from D-glucose: step 1/4.</text>
</comment>
<comment type="catalytic activity">
    <reaction evidence="11">
        <text>D-glucose + ATP = D-glucose 6-phosphate + ADP + H(+)</text>
        <dbReference type="Rhea" id="RHEA:17825"/>
        <dbReference type="ChEBI" id="CHEBI:4167"/>
        <dbReference type="ChEBI" id="CHEBI:15378"/>
        <dbReference type="ChEBI" id="CHEBI:30616"/>
        <dbReference type="ChEBI" id="CHEBI:61548"/>
        <dbReference type="ChEBI" id="CHEBI:456216"/>
        <dbReference type="EC" id="2.7.1.1"/>
    </reaction>
    <physiologicalReaction direction="left-to-right" evidence="11">
        <dbReference type="Rhea" id="RHEA:17826"/>
    </physiologicalReaction>
</comment>
<dbReference type="SUPFAM" id="SSF53067">
    <property type="entry name" value="Actin-like ATPase domain"/>
    <property type="match status" value="3"/>
</dbReference>
<evidence type="ECO:0000256" key="9">
    <source>
        <dbReference type="ARBA" id="ARBA00044613"/>
    </source>
</evidence>
<evidence type="ECO:0000256" key="2">
    <source>
        <dbReference type="ARBA" id="ARBA00005028"/>
    </source>
</evidence>
<dbReference type="PROSITE" id="PS51748">
    <property type="entry name" value="HEXOKINASE_2"/>
    <property type="match status" value="1"/>
</dbReference>
<dbReference type="EC" id="2.7.1.-" evidence="12"/>
<evidence type="ECO:0000313" key="16">
    <source>
        <dbReference type="EMBL" id="MDE44928.1"/>
    </source>
</evidence>
<dbReference type="GO" id="GO:0001678">
    <property type="term" value="P:intracellular glucose homeostasis"/>
    <property type="evidence" value="ECO:0007669"/>
    <property type="project" value="InterPro"/>
</dbReference>
<feature type="domain" description="Hexokinase C-terminal" evidence="15">
    <location>
        <begin position="396"/>
        <end position="528"/>
    </location>
</feature>
<feature type="region of interest" description="Disordered" evidence="13">
    <location>
        <begin position="326"/>
        <end position="399"/>
    </location>
</feature>
<dbReference type="Pfam" id="PF03727">
    <property type="entry name" value="Hexokinase_2"/>
    <property type="match status" value="2"/>
</dbReference>
<dbReference type="PRINTS" id="PR00475">
    <property type="entry name" value="HEXOKINASE"/>
</dbReference>
<evidence type="ECO:0000256" key="4">
    <source>
        <dbReference type="ARBA" id="ARBA00022679"/>
    </source>
</evidence>
<feature type="region of interest" description="Disordered" evidence="13">
    <location>
        <begin position="562"/>
        <end position="620"/>
    </location>
</feature>
<evidence type="ECO:0000256" key="13">
    <source>
        <dbReference type="SAM" id="MobiDB-lite"/>
    </source>
</evidence>
<evidence type="ECO:0000256" key="1">
    <source>
        <dbReference type="ARBA" id="ARBA00004888"/>
    </source>
</evidence>
<evidence type="ECO:0000259" key="14">
    <source>
        <dbReference type="Pfam" id="PF00349"/>
    </source>
</evidence>
<dbReference type="InterPro" id="IPR022673">
    <property type="entry name" value="Hexokinase_C"/>
</dbReference>
<dbReference type="PANTHER" id="PTHR19443">
    <property type="entry name" value="HEXOKINASE"/>
    <property type="match status" value="1"/>
</dbReference>
<evidence type="ECO:0000256" key="10">
    <source>
        <dbReference type="ARBA" id="ARBA00047905"/>
    </source>
</evidence>
<evidence type="ECO:0000256" key="12">
    <source>
        <dbReference type="RuleBase" id="RU362007"/>
    </source>
</evidence>
<dbReference type="GO" id="GO:0006006">
    <property type="term" value="P:glucose metabolic process"/>
    <property type="evidence" value="ECO:0007669"/>
    <property type="project" value="TreeGrafter"/>
</dbReference>
<dbReference type="InterPro" id="IPR022672">
    <property type="entry name" value="Hexokinase_N"/>
</dbReference>
<keyword evidence="6 12" id="KW-0418">Kinase</keyword>
<dbReference type="InterPro" id="IPR043129">
    <property type="entry name" value="ATPase_NBD"/>
</dbReference>
<comment type="catalytic activity">
    <reaction evidence="9">
        <text>a D-hexose + ATP = a D-hexose 6-phosphate + ADP + H(+)</text>
        <dbReference type="Rhea" id="RHEA:22740"/>
        <dbReference type="ChEBI" id="CHEBI:4194"/>
        <dbReference type="ChEBI" id="CHEBI:15378"/>
        <dbReference type="ChEBI" id="CHEBI:30616"/>
        <dbReference type="ChEBI" id="CHEBI:229467"/>
        <dbReference type="ChEBI" id="CHEBI:456216"/>
        <dbReference type="EC" id="2.7.1.1"/>
    </reaction>
    <physiologicalReaction direction="left-to-right" evidence="9">
        <dbReference type="Rhea" id="RHEA:22741"/>
    </physiologicalReaction>
</comment>